<reference evidence="3 4" key="1">
    <citation type="journal article" date="2014" name="BMC Genomics">
        <title>Genome and secretome analysis of the hemibiotrophic fungal pathogen, Moniliophthora roreri, which causes frosty pod rot disease of cacao: mechanisms of the biotrophic and necrotrophic phases.</title>
        <authorList>
            <person name="Meinhardt L.W."/>
            <person name="Costa G.G.L."/>
            <person name="Thomazella D.P.T."/>
            <person name="Teixeira P.J.P.L."/>
            <person name="Carazzolle M.F."/>
            <person name="Schuster S.C."/>
            <person name="Carlson J.E."/>
            <person name="Guiltinan M.J."/>
            <person name="Mieczkowski P."/>
            <person name="Farmer A."/>
            <person name="Ramaraj T."/>
            <person name="Crozier J."/>
            <person name="Davis R.E."/>
            <person name="Shao J."/>
            <person name="Melnick R.L."/>
            <person name="Pereira G.A.G."/>
            <person name="Bailey B.A."/>
        </authorList>
    </citation>
    <scope>NUCLEOTIDE SEQUENCE [LARGE SCALE GENOMIC DNA]</scope>
    <source>
        <strain evidence="3 4">MCA 2997</strain>
    </source>
</reference>
<comment type="caution">
    <text evidence="3">The sequence shown here is derived from an EMBL/GenBank/DDBJ whole genome shotgun (WGS) entry which is preliminary data.</text>
</comment>
<feature type="region of interest" description="Disordered" evidence="2">
    <location>
        <begin position="170"/>
        <end position="191"/>
    </location>
</feature>
<dbReference type="Gene3D" id="1.20.5.1700">
    <property type="match status" value="1"/>
</dbReference>
<accession>V2XGB9</accession>
<dbReference type="HOGENOM" id="CLU_097252_0_0_1"/>
<sequence length="191" mass="21300">MAPNHGNNSALIEAEAHNLAHRLRDILKCTCTCDHIQHERDRERLEHDAGIAALKNEVADLKLKLNDAQSTITSLTGAQATLTRVTDERNTLRIQVNTLQSDLNTSREANANLRIELDQARKLAVDANKEAKTYKEKCASVEMEVIIAKQTGKAVRKKMKQACNLLKDDDDMSCVTSSSSSSRRRRGYSQV</sequence>
<keyword evidence="1" id="KW-0175">Coiled coil</keyword>
<dbReference type="KEGG" id="mrr:Moror_10488"/>
<proteinExistence type="predicted"/>
<keyword evidence="4" id="KW-1185">Reference proteome</keyword>
<name>V2XGB9_MONRO</name>
<evidence type="ECO:0000256" key="2">
    <source>
        <dbReference type="SAM" id="MobiDB-lite"/>
    </source>
</evidence>
<evidence type="ECO:0000313" key="4">
    <source>
        <dbReference type="Proteomes" id="UP000017559"/>
    </source>
</evidence>
<protein>
    <submittedName>
        <fullName evidence="3">Uncharacterized protein</fullName>
    </submittedName>
</protein>
<feature type="compositionally biased region" description="Basic residues" evidence="2">
    <location>
        <begin position="182"/>
        <end position="191"/>
    </location>
</feature>
<gene>
    <name evidence="3" type="ORF">Moror_10488</name>
</gene>
<organism evidence="3 4">
    <name type="scientific">Moniliophthora roreri (strain MCA 2997)</name>
    <name type="common">Cocoa frosty pod rot fungus</name>
    <name type="synonym">Crinipellis roreri</name>
    <dbReference type="NCBI Taxonomy" id="1381753"/>
    <lineage>
        <taxon>Eukaryota</taxon>
        <taxon>Fungi</taxon>
        <taxon>Dikarya</taxon>
        <taxon>Basidiomycota</taxon>
        <taxon>Agaricomycotina</taxon>
        <taxon>Agaricomycetes</taxon>
        <taxon>Agaricomycetidae</taxon>
        <taxon>Agaricales</taxon>
        <taxon>Marasmiineae</taxon>
        <taxon>Marasmiaceae</taxon>
        <taxon>Moniliophthora</taxon>
    </lineage>
</organism>
<dbReference type="OrthoDB" id="4587368at2759"/>
<feature type="coiled-coil region" evidence="1">
    <location>
        <begin position="96"/>
        <end position="144"/>
    </location>
</feature>
<evidence type="ECO:0000313" key="3">
    <source>
        <dbReference type="EMBL" id="ESK91876.1"/>
    </source>
</evidence>
<dbReference type="Proteomes" id="UP000017559">
    <property type="component" value="Unassembled WGS sequence"/>
</dbReference>
<dbReference type="AlphaFoldDB" id="V2XGB9"/>
<dbReference type="EMBL" id="AWSO01000311">
    <property type="protein sequence ID" value="ESK91876.1"/>
    <property type="molecule type" value="Genomic_DNA"/>
</dbReference>
<evidence type="ECO:0000256" key="1">
    <source>
        <dbReference type="SAM" id="Coils"/>
    </source>
</evidence>